<sequence length="173" mass="20998">MLFVQQIEIEYRKNVRYANFAQARNAIKFYPVRINPDEIKQNVLFHSAFFYQDTNGMHNRGTKSRQFTESQLYDGKFNRSPFGKKIGVKPIGDNQYEVHFYGGFDKTAFVLRKDQYGRIVFNERNTYYDTGEWYYQFFVFNIVCCEKDNFKEKIFFNKNPDYEFNSMKYLRYC</sequence>
<accession>A0AAW5KRS7</accession>
<dbReference type="EMBL" id="JANGCN010000054">
    <property type="protein sequence ID" value="MCQ5154327.1"/>
    <property type="molecule type" value="Genomic_DNA"/>
</dbReference>
<protein>
    <submittedName>
        <fullName evidence="1">Uncharacterized protein</fullName>
    </submittedName>
</protein>
<evidence type="ECO:0000313" key="1">
    <source>
        <dbReference type="EMBL" id="MCQ5154327.1"/>
    </source>
</evidence>
<reference evidence="1" key="1">
    <citation type="submission" date="2022-06" db="EMBL/GenBank/DDBJ databases">
        <title>Isolation of gut microbiota from human fecal samples.</title>
        <authorList>
            <person name="Pamer E.G."/>
            <person name="Barat B."/>
            <person name="Waligurski E."/>
            <person name="Medina S."/>
            <person name="Paddock L."/>
            <person name="Mostad J."/>
        </authorList>
    </citation>
    <scope>NUCLEOTIDE SEQUENCE</scope>
    <source>
        <strain evidence="1">DFI.5.57</strain>
    </source>
</reference>
<name>A0AAW5KRS7_9FIRM</name>
<comment type="caution">
    <text evidence="1">The sequence shown here is derived from an EMBL/GenBank/DDBJ whole genome shotgun (WGS) entry which is preliminary data.</text>
</comment>
<organism evidence="1 2">
    <name type="scientific">Ruminococcus bicirculans</name>
    <name type="common">ex Wegman et al. 2014</name>
    <dbReference type="NCBI Taxonomy" id="1160721"/>
    <lineage>
        <taxon>Bacteria</taxon>
        <taxon>Bacillati</taxon>
        <taxon>Bacillota</taxon>
        <taxon>Clostridia</taxon>
        <taxon>Eubacteriales</taxon>
        <taxon>Oscillospiraceae</taxon>
        <taxon>Ruminococcus</taxon>
    </lineage>
</organism>
<proteinExistence type="predicted"/>
<dbReference type="Proteomes" id="UP001206236">
    <property type="component" value="Unassembled WGS sequence"/>
</dbReference>
<evidence type="ECO:0000313" key="2">
    <source>
        <dbReference type="Proteomes" id="UP001206236"/>
    </source>
</evidence>
<dbReference type="RefSeq" id="WP_117894185.1">
    <property type="nucleotide sequence ID" value="NZ_JANGCN010000054.1"/>
</dbReference>
<gene>
    <name evidence="1" type="ORF">NE632_13595</name>
</gene>
<dbReference type="AlphaFoldDB" id="A0AAW5KRS7"/>